<dbReference type="Proteomes" id="UP000607197">
    <property type="component" value="Unassembled WGS sequence"/>
</dbReference>
<reference evidence="1" key="1">
    <citation type="journal article" date="2014" name="Int. J. Syst. Evol. Microbiol.">
        <title>Complete genome sequence of Corynebacterium casei LMG S-19264T (=DSM 44701T), isolated from a smear-ripened cheese.</title>
        <authorList>
            <consortium name="US DOE Joint Genome Institute (JGI-PGF)"/>
            <person name="Walter F."/>
            <person name="Albersmeier A."/>
            <person name="Kalinowski J."/>
            <person name="Ruckert C."/>
        </authorList>
    </citation>
    <scope>NUCLEOTIDE SEQUENCE</scope>
    <source>
        <strain evidence="1">JCM 19596</strain>
    </source>
</reference>
<dbReference type="OrthoDB" id="275550at2157"/>
<name>A0A830FEV1_9EURY</name>
<proteinExistence type="predicted"/>
<evidence type="ECO:0000313" key="2">
    <source>
        <dbReference type="Proteomes" id="UP000607197"/>
    </source>
</evidence>
<sequence length="66" mass="6872">MALDGIRERVVFLGGKAVGVDCPHCSFAGRDAPLDPGVFDAVTCPECGGVVLTEAEKAELRRAGKL</sequence>
<comment type="caution">
    <text evidence="1">The sequence shown here is derived from an EMBL/GenBank/DDBJ whole genome shotgun (WGS) entry which is preliminary data.</text>
</comment>
<accession>A0A830FEV1</accession>
<dbReference type="AlphaFoldDB" id="A0A830FEV1"/>
<protein>
    <submittedName>
        <fullName evidence="1">Uncharacterized protein</fullName>
    </submittedName>
</protein>
<dbReference type="RefSeq" id="WP_188980023.1">
    <property type="nucleotide sequence ID" value="NZ_BMPG01000004.1"/>
</dbReference>
<evidence type="ECO:0000313" key="1">
    <source>
        <dbReference type="EMBL" id="GGL68466.1"/>
    </source>
</evidence>
<gene>
    <name evidence="1" type="ORF">GCM10009039_28100</name>
</gene>
<reference evidence="1" key="2">
    <citation type="submission" date="2020-09" db="EMBL/GenBank/DDBJ databases">
        <authorList>
            <person name="Sun Q."/>
            <person name="Ohkuma M."/>
        </authorList>
    </citation>
    <scope>NUCLEOTIDE SEQUENCE</scope>
    <source>
        <strain evidence="1">JCM 19596</strain>
    </source>
</reference>
<organism evidence="1 2">
    <name type="scientific">Halocalculus aciditolerans</name>
    <dbReference type="NCBI Taxonomy" id="1383812"/>
    <lineage>
        <taxon>Archaea</taxon>
        <taxon>Methanobacteriati</taxon>
        <taxon>Methanobacteriota</taxon>
        <taxon>Stenosarchaea group</taxon>
        <taxon>Halobacteria</taxon>
        <taxon>Halobacteriales</taxon>
        <taxon>Halobacteriaceae</taxon>
        <taxon>Halocalculus</taxon>
    </lineage>
</organism>
<keyword evidence="2" id="KW-1185">Reference proteome</keyword>
<dbReference type="EMBL" id="BMPG01000004">
    <property type="protein sequence ID" value="GGL68466.1"/>
    <property type="molecule type" value="Genomic_DNA"/>
</dbReference>